<proteinExistence type="predicted"/>
<feature type="compositionally biased region" description="Basic and acidic residues" evidence="1">
    <location>
        <begin position="53"/>
        <end position="71"/>
    </location>
</feature>
<evidence type="ECO:0000313" key="2">
    <source>
        <dbReference type="EMBL" id="GEL72942.1"/>
    </source>
</evidence>
<feature type="compositionally biased region" description="Pro residues" evidence="1">
    <location>
        <begin position="102"/>
        <end position="113"/>
    </location>
</feature>
<accession>A0A511HH90</accession>
<gene>
    <name evidence="2" type="ORF">MVI01_47260</name>
</gene>
<feature type="compositionally biased region" description="Polar residues" evidence="1">
    <location>
        <begin position="16"/>
        <end position="30"/>
    </location>
</feature>
<protein>
    <submittedName>
        <fullName evidence="2">Uncharacterized protein</fullName>
    </submittedName>
</protein>
<feature type="region of interest" description="Disordered" evidence="1">
    <location>
        <begin position="1"/>
        <end position="120"/>
    </location>
</feature>
<dbReference type="Proteomes" id="UP000321224">
    <property type="component" value="Unassembled WGS sequence"/>
</dbReference>
<comment type="caution">
    <text evidence="2">The sequence shown here is derived from an EMBL/GenBank/DDBJ whole genome shotgun (WGS) entry which is preliminary data.</text>
</comment>
<dbReference type="EMBL" id="BJVY01000029">
    <property type="protein sequence ID" value="GEL72942.1"/>
    <property type="molecule type" value="Genomic_DNA"/>
</dbReference>
<name>A0A511HH90_9BACT</name>
<organism evidence="2 3">
    <name type="scientific">Myxococcus virescens</name>
    <dbReference type="NCBI Taxonomy" id="83456"/>
    <lineage>
        <taxon>Bacteria</taxon>
        <taxon>Pseudomonadati</taxon>
        <taxon>Myxococcota</taxon>
        <taxon>Myxococcia</taxon>
        <taxon>Myxococcales</taxon>
        <taxon>Cystobacterineae</taxon>
        <taxon>Myxococcaceae</taxon>
        <taxon>Myxococcus</taxon>
    </lineage>
</organism>
<sequence>MNYHSNEAPGRGKNQCVRQQNPPLASSCESINPRHGPDRPLSRLRYPPALLEGVRRAEPTRRPSPQRRDAPVRPFRWANAPRGQGAVSMAAGQAAIRASRPPVLPFPAPPFFIPPLERTP</sequence>
<evidence type="ECO:0000256" key="1">
    <source>
        <dbReference type="SAM" id="MobiDB-lite"/>
    </source>
</evidence>
<reference evidence="2 3" key="1">
    <citation type="submission" date="2019-07" db="EMBL/GenBank/DDBJ databases">
        <title>Whole genome shotgun sequence of Myxococcus virescens NBRC 100334.</title>
        <authorList>
            <person name="Hosoyama A."/>
            <person name="Uohara A."/>
            <person name="Ohji S."/>
            <person name="Ichikawa N."/>
        </authorList>
    </citation>
    <scope>NUCLEOTIDE SEQUENCE [LARGE SCALE GENOMIC DNA]</scope>
    <source>
        <strain evidence="2 3">NBRC 100334</strain>
    </source>
</reference>
<dbReference type="AlphaFoldDB" id="A0A511HH90"/>
<evidence type="ECO:0000313" key="3">
    <source>
        <dbReference type="Proteomes" id="UP000321224"/>
    </source>
</evidence>